<evidence type="ECO:0000313" key="2">
    <source>
        <dbReference type="EMBL" id="CAI2369861.1"/>
    </source>
</evidence>
<protein>
    <submittedName>
        <fullName evidence="2">Uncharacterized protein</fullName>
    </submittedName>
</protein>
<comment type="caution">
    <text evidence="2">The sequence shown here is derived from an EMBL/GenBank/DDBJ whole genome shotgun (WGS) entry which is preliminary data.</text>
</comment>
<organism evidence="2 3">
    <name type="scientific">Euplotes crassus</name>
    <dbReference type="NCBI Taxonomy" id="5936"/>
    <lineage>
        <taxon>Eukaryota</taxon>
        <taxon>Sar</taxon>
        <taxon>Alveolata</taxon>
        <taxon>Ciliophora</taxon>
        <taxon>Intramacronucleata</taxon>
        <taxon>Spirotrichea</taxon>
        <taxon>Hypotrichia</taxon>
        <taxon>Euplotida</taxon>
        <taxon>Euplotidae</taxon>
        <taxon>Moneuplotes</taxon>
    </lineage>
</organism>
<proteinExistence type="predicted"/>
<accession>A0AAD1UI66</accession>
<name>A0AAD1UI66_EUPCR</name>
<dbReference type="Proteomes" id="UP001295684">
    <property type="component" value="Unassembled WGS sequence"/>
</dbReference>
<feature type="compositionally biased region" description="Polar residues" evidence="1">
    <location>
        <begin position="1"/>
        <end position="11"/>
    </location>
</feature>
<reference evidence="2" key="1">
    <citation type="submission" date="2023-07" db="EMBL/GenBank/DDBJ databases">
        <authorList>
            <consortium name="AG Swart"/>
            <person name="Singh M."/>
            <person name="Singh A."/>
            <person name="Seah K."/>
            <person name="Emmerich C."/>
        </authorList>
    </citation>
    <scope>NUCLEOTIDE SEQUENCE</scope>
    <source>
        <strain evidence="2">DP1</strain>
    </source>
</reference>
<feature type="region of interest" description="Disordered" evidence="1">
    <location>
        <begin position="1"/>
        <end position="21"/>
    </location>
</feature>
<evidence type="ECO:0000313" key="3">
    <source>
        <dbReference type="Proteomes" id="UP001295684"/>
    </source>
</evidence>
<sequence length="158" mass="18135">MEKQGFDNSFDNLEEEKDGYDSSEVLCSERPAILPIRSSLRKYNTREKFASLSCSTSPVRLNSEIKYQTCQHQKQGHLKEDPEQLNTKILVANPSHNTCCLEGKIISLQGYIKHLNNELGVRDSQLRAIELEKNQAELDNKLLREVNQKLKMSLMLLL</sequence>
<dbReference type="EMBL" id="CAMPGE010011016">
    <property type="protein sequence ID" value="CAI2369861.1"/>
    <property type="molecule type" value="Genomic_DNA"/>
</dbReference>
<keyword evidence="3" id="KW-1185">Reference proteome</keyword>
<dbReference type="AlphaFoldDB" id="A0AAD1UI66"/>
<gene>
    <name evidence="2" type="ORF">ECRASSUSDP1_LOCUS11165</name>
</gene>
<evidence type="ECO:0000256" key="1">
    <source>
        <dbReference type="SAM" id="MobiDB-lite"/>
    </source>
</evidence>